<comment type="cofactor">
    <cofactor evidence="2">
        <name>Mg(2+)</name>
        <dbReference type="ChEBI" id="CHEBI:18420"/>
    </cofactor>
</comment>
<evidence type="ECO:0000256" key="4">
    <source>
        <dbReference type="ARBA" id="ARBA00013126"/>
    </source>
</evidence>
<dbReference type="NCBIfam" id="TIGR02089">
    <property type="entry name" value="TTC"/>
    <property type="match status" value="1"/>
</dbReference>
<dbReference type="PANTHER" id="PTHR43275">
    <property type="entry name" value="D-MALATE DEHYDROGENASE [DECARBOXYLATING]"/>
    <property type="match status" value="1"/>
</dbReference>
<dbReference type="PROSITE" id="PS00470">
    <property type="entry name" value="IDH_IMDH"/>
    <property type="match status" value="1"/>
</dbReference>
<dbReference type="SUPFAM" id="SSF53659">
    <property type="entry name" value="Isocitrate/Isopropylmalate dehydrogenase-like"/>
    <property type="match status" value="1"/>
</dbReference>
<dbReference type="InterPro" id="IPR050501">
    <property type="entry name" value="ICDH/IPMDH"/>
</dbReference>
<dbReference type="AlphaFoldDB" id="A0A160TVR7"/>
<dbReference type="PANTHER" id="PTHR43275:SF1">
    <property type="entry name" value="D-MALATE DEHYDROGENASE [DECARBOXYLATING]"/>
    <property type="match status" value="1"/>
</dbReference>
<evidence type="ECO:0000256" key="8">
    <source>
        <dbReference type="ARBA" id="ARBA00023211"/>
    </source>
</evidence>
<keyword evidence="5" id="KW-0479">Metal-binding</keyword>
<evidence type="ECO:0000256" key="9">
    <source>
        <dbReference type="ARBA" id="ARBA00049301"/>
    </source>
</evidence>
<keyword evidence="8" id="KW-0464">Manganese</keyword>
<dbReference type="GO" id="GO:0046553">
    <property type="term" value="F:D-malate dehydrogenase (decarboxylating) (NAD+) activity"/>
    <property type="evidence" value="ECO:0007669"/>
    <property type="project" value="UniProtKB-EC"/>
</dbReference>
<dbReference type="SMART" id="SM01329">
    <property type="entry name" value="Iso_dh"/>
    <property type="match status" value="1"/>
</dbReference>
<keyword evidence="11" id="KW-0456">Lyase</keyword>
<sequence length="356" mass="39145">MQNNYRVALIPGDGIGREVLSEGVKVMEAAARRFDFEFSWSEFDWSCERFHRVGEIMPTDGLEQLRNFDAIYFGAVGFPGVPDHVSLWNLLIPMRRGLKLYVNLRPVRLLPGMISPLRDRGPGDIDYLIVRENNEGEYSEVGGRFYTGTEQEAAVQQSVFTRIGTDRIQRFAFELAATRRNHLTSATKSNGIIHSMPYWDERFEVNGKDYSGVTTDQYHIDILSARLVLSPDWFDVIVASNLFGDILSDLGPATTGTIAIAPSANLNPEREFPSLFEPVHGSAPDIAGQGIANPIGQIWSGVMMLDHLGQQTAAKAVMAAIEELLASPDGVRTPDMGGKGLCRDVGDSIAQIVAGA</sequence>
<comment type="similarity">
    <text evidence="3">Belongs to the isocitrate and isopropylmalate dehydrogenases family.</text>
</comment>
<dbReference type="InterPro" id="IPR024084">
    <property type="entry name" value="IsoPropMal-DH-like_dom"/>
</dbReference>
<reference evidence="11" key="1">
    <citation type="submission" date="2015-10" db="EMBL/GenBank/DDBJ databases">
        <authorList>
            <person name="Gilbert D.G."/>
        </authorList>
    </citation>
    <scope>NUCLEOTIDE SEQUENCE</scope>
</reference>
<protein>
    <recommendedName>
        <fullName evidence="4">D-malate dehydrogenase (decarboxylating)</fullName>
        <ecNumber evidence="4">1.1.1.83</ecNumber>
    </recommendedName>
</protein>
<evidence type="ECO:0000259" key="10">
    <source>
        <dbReference type="SMART" id="SM01329"/>
    </source>
</evidence>
<dbReference type="GO" id="GO:0016829">
    <property type="term" value="F:lyase activity"/>
    <property type="evidence" value="ECO:0007669"/>
    <property type="project" value="UniProtKB-KW"/>
</dbReference>
<keyword evidence="7" id="KW-0520">NAD</keyword>
<evidence type="ECO:0000256" key="3">
    <source>
        <dbReference type="ARBA" id="ARBA00007769"/>
    </source>
</evidence>
<gene>
    <name evidence="11" type="ORF">MGWOODY_XGa726</name>
</gene>
<organism evidence="11">
    <name type="scientific">hydrothermal vent metagenome</name>
    <dbReference type="NCBI Taxonomy" id="652676"/>
    <lineage>
        <taxon>unclassified sequences</taxon>
        <taxon>metagenomes</taxon>
        <taxon>ecological metagenomes</taxon>
    </lineage>
</organism>
<evidence type="ECO:0000256" key="2">
    <source>
        <dbReference type="ARBA" id="ARBA00001946"/>
    </source>
</evidence>
<accession>A0A160TVR7</accession>
<feature type="domain" description="Isopropylmalate dehydrogenase-like" evidence="10">
    <location>
        <begin position="6"/>
        <end position="349"/>
    </location>
</feature>
<proteinExistence type="inferred from homology"/>
<comment type="catalytic activity">
    <reaction evidence="9">
        <text>(R)-malate + NAD(+) = pyruvate + CO2 + NADH</text>
        <dbReference type="Rhea" id="RHEA:18365"/>
        <dbReference type="ChEBI" id="CHEBI:15361"/>
        <dbReference type="ChEBI" id="CHEBI:15588"/>
        <dbReference type="ChEBI" id="CHEBI:16526"/>
        <dbReference type="ChEBI" id="CHEBI:57540"/>
        <dbReference type="ChEBI" id="CHEBI:57945"/>
        <dbReference type="EC" id="1.1.1.83"/>
    </reaction>
</comment>
<comment type="cofactor">
    <cofactor evidence="1">
        <name>Mn(2+)</name>
        <dbReference type="ChEBI" id="CHEBI:29035"/>
    </cofactor>
</comment>
<dbReference type="EMBL" id="CZRL01000104">
    <property type="protein sequence ID" value="CUS54350.1"/>
    <property type="molecule type" value="Genomic_DNA"/>
</dbReference>
<dbReference type="EC" id="1.1.1.83" evidence="4"/>
<evidence type="ECO:0000256" key="1">
    <source>
        <dbReference type="ARBA" id="ARBA00001936"/>
    </source>
</evidence>
<evidence type="ECO:0000256" key="6">
    <source>
        <dbReference type="ARBA" id="ARBA00023002"/>
    </source>
</evidence>
<dbReference type="GO" id="GO:0000287">
    <property type="term" value="F:magnesium ion binding"/>
    <property type="evidence" value="ECO:0007669"/>
    <property type="project" value="InterPro"/>
</dbReference>
<evidence type="ECO:0000256" key="5">
    <source>
        <dbReference type="ARBA" id="ARBA00022723"/>
    </source>
</evidence>
<dbReference type="Gene3D" id="3.40.718.10">
    <property type="entry name" value="Isopropylmalate Dehydrogenase"/>
    <property type="match status" value="1"/>
</dbReference>
<dbReference type="InterPro" id="IPR011829">
    <property type="entry name" value="TTC_DH"/>
</dbReference>
<evidence type="ECO:0000313" key="11">
    <source>
        <dbReference type="EMBL" id="CUS54350.1"/>
    </source>
</evidence>
<keyword evidence="6 11" id="KW-0560">Oxidoreductase</keyword>
<dbReference type="GO" id="GO:0051287">
    <property type="term" value="F:NAD binding"/>
    <property type="evidence" value="ECO:0007669"/>
    <property type="project" value="InterPro"/>
</dbReference>
<dbReference type="Pfam" id="PF00180">
    <property type="entry name" value="Iso_dh"/>
    <property type="match status" value="1"/>
</dbReference>
<evidence type="ECO:0000256" key="7">
    <source>
        <dbReference type="ARBA" id="ARBA00023027"/>
    </source>
</evidence>
<name>A0A160TVR7_9ZZZZ</name>
<dbReference type="InterPro" id="IPR019818">
    <property type="entry name" value="IsoCit/isopropylmalate_DH_CS"/>
</dbReference>